<accession>A0A0C1PU53</accession>
<gene>
    <name evidence="5" type="ORF">CNR29_11625</name>
    <name evidence="7" type="ORF">DIS17_11375</name>
    <name evidence="4" type="ORF">JK167_07740</name>
    <name evidence="6" type="ORF">UCCLBBS449_2148</name>
</gene>
<dbReference type="EMBL" id="QFDK01000014">
    <property type="protein sequence ID" value="TOZ02316.1"/>
    <property type="molecule type" value="Genomic_DNA"/>
</dbReference>
<reference evidence="4" key="4">
    <citation type="submission" date="2020-12" db="EMBL/GenBank/DDBJ databases">
        <authorList>
            <person name="Mcmullen J.G."/>
        </authorList>
    </citation>
    <scope>NUCLEOTIDE SEQUENCE</scope>
    <source>
        <strain evidence="4">Dm-2019-70</strain>
    </source>
</reference>
<evidence type="ECO:0000256" key="2">
    <source>
        <dbReference type="ARBA" id="ARBA00039575"/>
    </source>
</evidence>
<dbReference type="EMBL" id="JAERKF010000008">
    <property type="protein sequence ID" value="MBS1010716.1"/>
    <property type="molecule type" value="Genomic_DNA"/>
</dbReference>
<evidence type="ECO:0000313" key="9">
    <source>
        <dbReference type="Proteomes" id="UP000307074"/>
    </source>
</evidence>
<evidence type="ECO:0000313" key="5">
    <source>
        <dbReference type="EMBL" id="PBQ24631.1"/>
    </source>
</evidence>
<reference evidence="6 9" key="3">
    <citation type="submission" date="2018-07" db="EMBL/GenBank/DDBJ databases">
        <authorList>
            <person name="Feyereisen M."/>
        </authorList>
    </citation>
    <scope>NUCLEOTIDE SEQUENCE [LARGE SCALE GENOMIC DNA]</scope>
    <source>
        <strain evidence="6 9">UCCLBBS449</strain>
    </source>
</reference>
<protein>
    <recommendedName>
        <fullName evidence="2">Stress response regulator gls24 homolog</fullName>
    </recommendedName>
</protein>
<evidence type="ECO:0000256" key="3">
    <source>
        <dbReference type="SAM" id="MobiDB-lite"/>
    </source>
</evidence>
<reference evidence="5 8" key="1">
    <citation type="submission" date="2017-09" db="EMBL/GenBank/DDBJ databases">
        <title>Genome sequence of Lactobacillus brevis D7.</title>
        <authorList>
            <person name="Kwon M.-S."/>
            <person name="Lim S.K."/>
            <person name="Choi H.-J."/>
        </authorList>
    </citation>
    <scope>NUCLEOTIDE SEQUENCE [LARGE SCALE GENOMIC DNA]</scope>
    <source>
        <strain evidence="5 8">D7</strain>
    </source>
</reference>
<dbReference type="Pfam" id="PF03780">
    <property type="entry name" value="Asp23"/>
    <property type="match status" value="1"/>
</dbReference>
<dbReference type="Proteomes" id="UP000785759">
    <property type="component" value="Unassembled WGS sequence"/>
</dbReference>
<dbReference type="EMBL" id="NVYO01000001">
    <property type="protein sequence ID" value="PBQ24631.1"/>
    <property type="molecule type" value="Genomic_DNA"/>
</dbReference>
<sequence length="139" mass="15531">MTTEKPTLTTKLTFEDDVIKKIAGLASRNIDGVLALEGGMISNLTNRFRSDSDPTQGVEAQVGEQQAALDMTITVEYGKDMRQIFNQLCQRVQQDIERFTGLEVVDIKVHINDVMSKQEWQEQAAGKPNSTVDTDDKIK</sequence>
<reference evidence="4" key="5">
    <citation type="submission" date="2022-09" db="EMBL/GenBank/DDBJ databases">
        <title>Genome-inferred correspondence between phylogeny and metabolic traits in the wild Drosophila gut microbiome.</title>
        <authorList>
            <person name="Bueno E."/>
            <person name="Blow F."/>
            <person name="Douglas A.E."/>
        </authorList>
    </citation>
    <scope>NUCLEOTIDE SEQUENCE</scope>
    <source>
        <strain evidence="4">Dm-2019-70</strain>
    </source>
</reference>
<evidence type="ECO:0000313" key="10">
    <source>
        <dbReference type="Proteomes" id="UP000676478"/>
    </source>
</evidence>
<dbReference type="Proteomes" id="UP000217918">
    <property type="component" value="Unassembled WGS sequence"/>
</dbReference>
<proteinExistence type="inferred from homology"/>
<organism evidence="4 10">
    <name type="scientific">Levilactobacillus brevis</name>
    <name type="common">Lactobacillus brevis</name>
    <dbReference type="NCBI Taxonomy" id="1580"/>
    <lineage>
        <taxon>Bacteria</taxon>
        <taxon>Bacillati</taxon>
        <taxon>Bacillota</taxon>
        <taxon>Bacilli</taxon>
        <taxon>Lactobacillales</taxon>
        <taxon>Lactobacillaceae</taxon>
        <taxon>Levilactobacillus</taxon>
    </lineage>
</organism>
<evidence type="ECO:0000256" key="1">
    <source>
        <dbReference type="ARBA" id="ARBA00005721"/>
    </source>
</evidence>
<dbReference type="AlphaFoldDB" id="A0A0C1PU53"/>
<reference evidence="7" key="2">
    <citation type="submission" date="2018-05" db="EMBL/GenBank/DDBJ databases">
        <title>Genome Comparison of Lactic Acid Bacteria Isolated from non-Wheat Sourdough.</title>
        <authorList>
            <person name="Rice T."/>
            <person name="Axel C."/>
            <person name="Lynch K.M."/>
            <person name="Benz C."/>
            <person name="Arendt E.K."/>
            <person name="Coffey A."/>
        </authorList>
    </citation>
    <scope>NUCLEOTIDE SEQUENCE</scope>
    <source>
        <strain evidence="7">TR055</strain>
    </source>
</reference>
<dbReference type="OrthoDB" id="9808942at2"/>
<dbReference type="GeneID" id="56993885"/>
<comment type="similarity">
    <text evidence="1">Belongs to the asp23 family.</text>
</comment>
<dbReference type="Proteomes" id="UP000307074">
    <property type="component" value="Chromosome"/>
</dbReference>
<dbReference type="RefSeq" id="WP_015474303.1">
    <property type="nucleotide sequence ID" value="NZ_BEWS01000004.1"/>
</dbReference>
<evidence type="ECO:0000313" key="7">
    <source>
        <dbReference type="EMBL" id="TOZ02316.1"/>
    </source>
</evidence>
<evidence type="ECO:0000313" key="6">
    <source>
        <dbReference type="EMBL" id="QCZ54063.1"/>
    </source>
</evidence>
<name>A0A0C1PU53_LEVBR</name>
<dbReference type="Proteomes" id="UP000676478">
    <property type="component" value="Unassembled WGS sequence"/>
</dbReference>
<evidence type="ECO:0000313" key="4">
    <source>
        <dbReference type="EMBL" id="MBS1010716.1"/>
    </source>
</evidence>
<dbReference type="InterPro" id="IPR005531">
    <property type="entry name" value="Asp23"/>
</dbReference>
<dbReference type="PANTHER" id="PTHR34297">
    <property type="entry name" value="HYPOTHETICAL CYTOSOLIC PROTEIN-RELATED"/>
    <property type="match status" value="1"/>
</dbReference>
<dbReference type="EMBL" id="CP031198">
    <property type="protein sequence ID" value="QCZ54063.1"/>
    <property type="molecule type" value="Genomic_DNA"/>
</dbReference>
<evidence type="ECO:0000313" key="8">
    <source>
        <dbReference type="Proteomes" id="UP000217918"/>
    </source>
</evidence>
<dbReference type="PANTHER" id="PTHR34297:SF3">
    <property type="entry name" value="ALKALINE SHOCK PROTEIN 23"/>
    <property type="match status" value="1"/>
</dbReference>
<feature type="region of interest" description="Disordered" evidence="3">
    <location>
        <begin position="120"/>
        <end position="139"/>
    </location>
</feature>